<dbReference type="InterPro" id="IPR042121">
    <property type="entry name" value="MutL_C_regsub"/>
</dbReference>
<evidence type="ECO:0000256" key="5">
    <source>
        <dbReference type="SAM" id="MobiDB-lite"/>
    </source>
</evidence>
<dbReference type="SUPFAM" id="SSF118116">
    <property type="entry name" value="DNA mismatch repair protein MutL"/>
    <property type="match status" value="1"/>
</dbReference>
<dbReference type="RefSeq" id="WP_109624485.1">
    <property type="nucleotide sequence ID" value="NZ_QGGY01000001.1"/>
</dbReference>
<dbReference type="InterPro" id="IPR036890">
    <property type="entry name" value="HATPase_C_sf"/>
</dbReference>
<dbReference type="InterPro" id="IPR013507">
    <property type="entry name" value="DNA_mismatch_S5_2-like"/>
</dbReference>
<proteinExistence type="inferred from homology"/>
<dbReference type="PROSITE" id="PS00058">
    <property type="entry name" value="DNA_MISMATCH_REPAIR_1"/>
    <property type="match status" value="1"/>
</dbReference>
<dbReference type="Gene3D" id="3.30.1540.20">
    <property type="entry name" value="MutL, C-terminal domain, dimerisation subdomain"/>
    <property type="match status" value="1"/>
</dbReference>
<dbReference type="CDD" id="cd00782">
    <property type="entry name" value="MutL_Trans"/>
    <property type="match status" value="1"/>
</dbReference>
<dbReference type="GO" id="GO:0140664">
    <property type="term" value="F:ATP-dependent DNA damage sensor activity"/>
    <property type="evidence" value="ECO:0007669"/>
    <property type="project" value="InterPro"/>
</dbReference>
<dbReference type="InterPro" id="IPR037198">
    <property type="entry name" value="MutL_C_sf"/>
</dbReference>
<dbReference type="PANTHER" id="PTHR10073">
    <property type="entry name" value="DNA MISMATCH REPAIR PROTEIN MLH, PMS, MUTL"/>
    <property type="match status" value="1"/>
</dbReference>
<feature type="domain" description="MutL C-terminal dimerisation" evidence="6">
    <location>
        <begin position="571"/>
        <end position="713"/>
    </location>
</feature>
<dbReference type="SMART" id="SM01340">
    <property type="entry name" value="DNA_mis_repair"/>
    <property type="match status" value="1"/>
</dbReference>
<dbReference type="SUPFAM" id="SSF54211">
    <property type="entry name" value="Ribosomal protein S5 domain 2-like"/>
    <property type="match status" value="1"/>
</dbReference>
<reference evidence="8 9" key="1">
    <citation type="submission" date="2018-05" db="EMBL/GenBank/DDBJ databases">
        <authorList>
            <person name="Goeker M."/>
            <person name="Huntemann M."/>
            <person name="Clum A."/>
            <person name="Pillay M."/>
            <person name="Palaniappan K."/>
            <person name="Varghese N."/>
            <person name="Mikhailova N."/>
            <person name="Stamatis D."/>
            <person name="Reddy T."/>
            <person name="Daum C."/>
            <person name="Shapiro N."/>
            <person name="Ivanova N."/>
            <person name="Kyrpides N."/>
            <person name="Woyke T."/>
        </authorList>
    </citation>
    <scope>NUCLEOTIDE SEQUENCE [LARGE SCALE GENOMIC DNA]</scope>
    <source>
        <strain evidence="8 9">DSM 26524</strain>
    </source>
</reference>
<dbReference type="InterPro" id="IPR014721">
    <property type="entry name" value="Ribsml_uS5_D2-typ_fold_subgr"/>
</dbReference>
<dbReference type="Gene3D" id="3.30.565.10">
    <property type="entry name" value="Histidine kinase-like ATPase, C-terminal domain"/>
    <property type="match status" value="1"/>
</dbReference>
<dbReference type="InterPro" id="IPR020667">
    <property type="entry name" value="DNA_mismatch_repair_MutL"/>
</dbReference>
<keyword evidence="2 4" id="KW-0227">DNA damage</keyword>
<dbReference type="NCBIfam" id="TIGR00585">
    <property type="entry name" value="mutl"/>
    <property type="match status" value="1"/>
</dbReference>
<dbReference type="InterPro" id="IPR020568">
    <property type="entry name" value="Ribosomal_Su5_D2-typ_SF"/>
</dbReference>
<dbReference type="GO" id="GO:0030983">
    <property type="term" value="F:mismatched DNA binding"/>
    <property type="evidence" value="ECO:0007669"/>
    <property type="project" value="InterPro"/>
</dbReference>
<keyword evidence="9" id="KW-1185">Reference proteome</keyword>
<dbReference type="GO" id="GO:0032300">
    <property type="term" value="C:mismatch repair complex"/>
    <property type="evidence" value="ECO:0007669"/>
    <property type="project" value="InterPro"/>
</dbReference>
<evidence type="ECO:0000313" key="8">
    <source>
        <dbReference type="EMBL" id="PWJ79061.1"/>
    </source>
</evidence>
<dbReference type="Gene3D" id="3.30.1370.100">
    <property type="entry name" value="MutL, C-terminal domain, regulatory subdomain"/>
    <property type="match status" value="1"/>
</dbReference>
<dbReference type="InterPro" id="IPR038973">
    <property type="entry name" value="MutL/Mlh/Pms-like"/>
</dbReference>
<accession>A0AB73TA21</accession>
<dbReference type="Pfam" id="PF01119">
    <property type="entry name" value="DNA_mis_repair"/>
    <property type="match status" value="1"/>
</dbReference>
<dbReference type="SMART" id="SM00853">
    <property type="entry name" value="MutL_C"/>
    <property type="match status" value="1"/>
</dbReference>
<dbReference type="AlphaFoldDB" id="A0AB73TA21"/>
<dbReference type="Proteomes" id="UP000245412">
    <property type="component" value="Unassembled WGS sequence"/>
</dbReference>
<evidence type="ECO:0000256" key="1">
    <source>
        <dbReference type="ARBA" id="ARBA00006082"/>
    </source>
</evidence>
<evidence type="ECO:0000256" key="3">
    <source>
        <dbReference type="ARBA" id="ARBA00023204"/>
    </source>
</evidence>
<sequence>MNNIAVLDKSTVDKIAAGEVIERPASVVKELVENAIDAGANAVTVEIKEGGISFIRITDNGEGIPADQVPLAFLRHATSKIKKVEDLLSVASLGFRGEALSSIAAVCQVELITKTAGSITGCRYIIEGGQEKSQEEIGAPEGTTFLVRNLFFNTPARKKFLKSPMTEAGYISDIMERMALSHPEVSFKFINNNQTRLHTSGNTNLKDIIYGIYGRDIAGNLIEIKDFGSGGPVELKGFIGKPVISRGNRNYENYFINGRYIKSKIISKAIEDAYKTFMMQHKYPFTALHFTIDGSYLDVNVHPTKMELRFANNEEMYRFVYEAVKAGLTHRELIPQVTVGKEEAVKKPEPPVKEQIPEPFEKNRLQMIREQSGYGSYGVQSRHMADPPRGKAPAYQRDQGCGRGPSADKATASRKELDGRNAPSHDAGSQDMASRNADDLYTASQDTSSRNAGSLETVSRNAASQYTASQNAGGQETISRNALSQDIPSQNAAGQYTASQNAGGQETISRNALSQDIPSQNAAGQDTASPNAAAGLPEAAAPLLEQEALPKQMELFEDKLLDAENVKRHKIIGQIFDTYWLVEFDDKLFIIDQHAAHEKVLYERTMKSLKNKEFTSQQISPPVILTLSMQEEELLLKYMENFTQIGYEIEPFGGNEYSIRAVPGNMFGVAQQDLFIEMLDGLSSQTGRADAEIINEKIASMSCKAAVKGNHKMSFIEVEALIDELLKLDNPYNCPHGRPTIISMTKYEMEKKFKRIV</sequence>
<dbReference type="Pfam" id="PF08676">
    <property type="entry name" value="MutL_C"/>
    <property type="match status" value="1"/>
</dbReference>
<dbReference type="HAMAP" id="MF_00149">
    <property type="entry name" value="DNA_mis_repair"/>
    <property type="match status" value="1"/>
</dbReference>
<evidence type="ECO:0000259" key="7">
    <source>
        <dbReference type="SMART" id="SM01340"/>
    </source>
</evidence>
<dbReference type="CDD" id="cd16926">
    <property type="entry name" value="HATPase_MutL-MLH-PMS-like"/>
    <property type="match status" value="1"/>
</dbReference>
<dbReference type="EMBL" id="QGGY01000001">
    <property type="protein sequence ID" value="PWJ79061.1"/>
    <property type="molecule type" value="Genomic_DNA"/>
</dbReference>
<dbReference type="FunFam" id="3.30.565.10:FF:000003">
    <property type="entry name" value="DNA mismatch repair endonuclease MutL"/>
    <property type="match status" value="1"/>
</dbReference>
<organism evidence="8 9">
    <name type="scientific">Murimonas intestini</name>
    <dbReference type="NCBI Taxonomy" id="1337051"/>
    <lineage>
        <taxon>Bacteria</taxon>
        <taxon>Bacillati</taxon>
        <taxon>Bacillota</taxon>
        <taxon>Clostridia</taxon>
        <taxon>Lachnospirales</taxon>
        <taxon>Lachnospiraceae</taxon>
        <taxon>Murimonas</taxon>
    </lineage>
</organism>
<evidence type="ECO:0000256" key="2">
    <source>
        <dbReference type="ARBA" id="ARBA00022763"/>
    </source>
</evidence>
<feature type="region of interest" description="Disordered" evidence="5">
    <location>
        <begin position="375"/>
        <end position="433"/>
    </location>
</feature>
<dbReference type="PANTHER" id="PTHR10073:SF12">
    <property type="entry name" value="DNA MISMATCH REPAIR PROTEIN MLH1"/>
    <property type="match status" value="1"/>
</dbReference>
<dbReference type="Pfam" id="PF13589">
    <property type="entry name" value="HATPase_c_3"/>
    <property type="match status" value="1"/>
</dbReference>
<keyword evidence="3 4" id="KW-0234">DNA repair</keyword>
<feature type="domain" description="DNA mismatch repair protein S5" evidence="7">
    <location>
        <begin position="209"/>
        <end position="329"/>
    </location>
</feature>
<comment type="caution">
    <text evidence="8">The sequence shown here is derived from an EMBL/GenBank/DDBJ whole genome shotgun (WGS) entry which is preliminary data.</text>
</comment>
<evidence type="ECO:0000259" key="6">
    <source>
        <dbReference type="SMART" id="SM00853"/>
    </source>
</evidence>
<comment type="similarity">
    <text evidence="1 4">Belongs to the DNA mismatch repair MutL/HexB family.</text>
</comment>
<evidence type="ECO:0000313" key="9">
    <source>
        <dbReference type="Proteomes" id="UP000245412"/>
    </source>
</evidence>
<dbReference type="InterPro" id="IPR042120">
    <property type="entry name" value="MutL_C_dimsub"/>
</dbReference>
<dbReference type="Gene3D" id="3.30.230.10">
    <property type="match status" value="1"/>
</dbReference>
<dbReference type="InterPro" id="IPR014762">
    <property type="entry name" value="DNA_mismatch_repair_CS"/>
</dbReference>
<protein>
    <recommendedName>
        <fullName evidence="4">DNA mismatch repair protein MutL</fullName>
    </recommendedName>
</protein>
<dbReference type="InterPro" id="IPR014790">
    <property type="entry name" value="MutL_C"/>
</dbReference>
<dbReference type="SUPFAM" id="SSF55874">
    <property type="entry name" value="ATPase domain of HSP90 chaperone/DNA topoisomerase II/histidine kinase"/>
    <property type="match status" value="1"/>
</dbReference>
<dbReference type="InterPro" id="IPR002099">
    <property type="entry name" value="MutL/Mlh/PMS"/>
</dbReference>
<evidence type="ECO:0000256" key="4">
    <source>
        <dbReference type="HAMAP-Rule" id="MF_00149"/>
    </source>
</evidence>
<feature type="region of interest" description="Disordered" evidence="5">
    <location>
        <begin position="342"/>
        <end position="363"/>
    </location>
</feature>
<dbReference type="GO" id="GO:0006298">
    <property type="term" value="P:mismatch repair"/>
    <property type="evidence" value="ECO:0007669"/>
    <property type="project" value="UniProtKB-UniRule"/>
</dbReference>
<comment type="function">
    <text evidence="4">This protein is involved in the repair of mismatches in DNA. It is required for dam-dependent methyl-directed DNA mismatch repair. May act as a 'molecular matchmaker', a protein that promotes the formation of a stable complex between two or more DNA-binding proteins in an ATP-dependent manner without itself being part of a final effector complex.</text>
</comment>
<name>A0AB73TA21_9FIRM</name>
<gene>
    <name evidence="4" type="primary">mutL</name>
    <name evidence="8" type="ORF">C7383_101438</name>
</gene>
<dbReference type="GO" id="GO:0005524">
    <property type="term" value="F:ATP binding"/>
    <property type="evidence" value="ECO:0007669"/>
    <property type="project" value="InterPro"/>
</dbReference>
<dbReference type="GO" id="GO:0016887">
    <property type="term" value="F:ATP hydrolysis activity"/>
    <property type="evidence" value="ECO:0007669"/>
    <property type="project" value="InterPro"/>
</dbReference>